<dbReference type="EMBL" id="PJNW01000002">
    <property type="protein sequence ID" value="PKR90883.1"/>
    <property type="molecule type" value="Genomic_DNA"/>
</dbReference>
<dbReference type="RefSeq" id="WP_101288146.1">
    <property type="nucleotide sequence ID" value="NZ_FOUQ01000001.1"/>
</dbReference>
<dbReference type="Proteomes" id="UP000233491">
    <property type="component" value="Unassembled WGS sequence"/>
</dbReference>
<keyword evidence="2" id="KW-1185">Reference proteome</keyword>
<organism evidence="1 2">
    <name type="scientific">Pleomorphomonas diazotrophica</name>
    <dbReference type="NCBI Taxonomy" id="1166257"/>
    <lineage>
        <taxon>Bacteria</taxon>
        <taxon>Pseudomonadati</taxon>
        <taxon>Pseudomonadota</taxon>
        <taxon>Alphaproteobacteria</taxon>
        <taxon>Hyphomicrobiales</taxon>
        <taxon>Pleomorphomonadaceae</taxon>
        <taxon>Pleomorphomonas</taxon>
    </lineage>
</organism>
<evidence type="ECO:0000313" key="2">
    <source>
        <dbReference type="Proteomes" id="UP000233491"/>
    </source>
</evidence>
<proteinExistence type="predicted"/>
<dbReference type="Gene3D" id="1.10.10.60">
    <property type="entry name" value="Homeodomain-like"/>
    <property type="match status" value="1"/>
</dbReference>
<gene>
    <name evidence="1" type="ORF">CXZ10_05930</name>
</gene>
<accession>A0A1I4Q793</accession>
<protein>
    <submittedName>
        <fullName evidence="1">Uncharacterized protein</fullName>
    </submittedName>
</protein>
<reference evidence="1 2" key="1">
    <citation type="submission" date="2017-12" db="EMBL/GenBank/DDBJ databases">
        <title>Anaerobic carbon monoxide metabolism by Pleomorphomonas carboxyditropha sp. nov., a new mesophilic hydrogenogenic carboxidotroph.</title>
        <authorList>
            <person name="Esquivel-Elizondo S."/>
            <person name="Krajmalnik-Brown R."/>
        </authorList>
    </citation>
    <scope>NUCLEOTIDE SEQUENCE [LARGE SCALE GENOMIC DNA]</scope>
    <source>
        <strain evidence="1 2">R5-392</strain>
    </source>
</reference>
<sequence>MTDDRIPPPAHAAPWVNVLGEALAVEVFLSLGGSMIDLAYAPRTSALSEIVGIDQAAALGHALGAGKIKVPLAKPWVSQVLYRDGLAQQEIARRLHVDVATVARQLKATPGGRRRRLDTRQIELF</sequence>
<name>A0A1I4Q793_9HYPH</name>
<dbReference type="AlphaFoldDB" id="A0A1I4Q793"/>
<dbReference type="OrthoDB" id="7860387at2"/>
<evidence type="ECO:0000313" key="1">
    <source>
        <dbReference type="EMBL" id="PKR90883.1"/>
    </source>
</evidence>
<comment type="caution">
    <text evidence="1">The sequence shown here is derived from an EMBL/GenBank/DDBJ whole genome shotgun (WGS) entry which is preliminary data.</text>
</comment>